<dbReference type="AlphaFoldDB" id="A0A6J6WG51"/>
<evidence type="ECO:0000256" key="1">
    <source>
        <dbReference type="ARBA" id="ARBA00022723"/>
    </source>
</evidence>
<dbReference type="InterPro" id="IPR028871">
    <property type="entry name" value="BlueCu_1_BS"/>
</dbReference>
<dbReference type="EMBL" id="CAEZZP010000110">
    <property type="protein sequence ID" value="CAB4781137.1"/>
    <property type="molecule type" value="Genomic_DNA"/>
</dbReference>
<organism evidence="3">
    <name type="scientific">freshwater metagenome</name>
    <dbReference type="NCBI Taxonomy" id="449393"/>
    <lineage>
        <taxon>unclassified sequences</taxon>
        <taxon>metagenomes</taxon>
        <taxon>ecological metagenomes</taxon>
    </lineage>
</organism>
<proteinExistence type="predicted"/>
<evidence type="ECO:0000313" key="3">
    <source>
        <dbReference type="EMBL" id="CAB4781137.1"/>
    </source>
</evidence>
<evidence type="ECO:0000256" key="2">
    <source>
        <dbReference type="ARBA" id="ARBA00023008"/>
    </source>
</evidence>
<keyword evidence="2" id="KW-0186">Copper</keyword>
<dbReference type="PROSITE" id="PS00196">
    <property type="entry name" value="COPPER_BLUE"/>
    <property type="match status" value="1"/>
</dbReference>
<dbReference type="SUPFAM" id="SSF49503">
    <property type="entry name" value="Cupredoxins"/>
    <property type="match status" value="1"/>
</dbReference>
<dbReference type="GO" id="GO:0046872">
    <property type="term" value="F:metal ion binding"/>
    <property type="evidence" value="ECO:0007669"/>
    <property type="project" value="UniProtKB-KW"/>
</dbReference>
<gene>
    <name evidence="3" type="ORF">UFOPK2880_01453</name>
</gene>
<reference evidence="3" key="1">
    <citation type="submission" date="2020-05" db="EMBL/GenBank/DDBJ databases">
        <authorList>
            <person name="Chiriac C."/>
            <person name="Salcher M."/>
            <person name="Ghai R."/>
            <person name="Kavagutti S V."/>
        </authorList>
    </citation>
    <scope>NUCLEOTIDE SEQUENCE</scope>
</reference>
<name>A0A6J6WG51_9ZZZZ</name>
<protein>
    <submittedName>
        <fullName evidence="3">Unannotated protein</fullName>
    </submittedName>
</protein>
<keyword evidence="1" id="KW-0479">Metal-binding</keyword>
<dbReference type="InterPro" id="IPR008972">
    <property type="entry name" value="Cupredoxin"/>
</dbReference>
<dbReference type="PROSITE" id="PS51257">
    <property type="entry name" value="PROKAR_LIPOPROTEIN"/>
    <property type="match status" value="1"/>
</dbReference>
<accession>A0A6J6WG51</accession>
<dbReference type="Gene3D" id="2.60.40.420">
    <property type="entry name" value="Cupredoxins - blue copper proteins"/>
    <property type="match status" value="1"/>
</dbReference>
<sequence length="129" mass="13444">MRLLRPLVATIFASSVVALSACGGSSSSTPAYTVPTDAGLVVKAIPSIRWDASEYTATAGDINVFVANDDNAKHILVIREGDTVVGDLELNVAKKGDSAEGTINLLPGSYFVYCIVPGHSNMKSTLTVS</sequence>